<dbReference type="Gene3D" id="4.10.240.10">
    <property type="entry name" value="Zn(2)-C6 fungal-type DNA-binding domain"/>
    <property type="match status" value="1"/>
</dbReference>
<dbReference type="InterPro" id="IPR053157">
    <property type="entry name" value="Sterol_Uptake_Regulator"/>
</dbReference>
<sequence>MVSRKSHPKSRNGCANCKKRRIKCDEKKPTCGNCEKHSIACDFSLLPSQTPSNASSSPQASRHRASESKSVKLSIDDSPASHSPALTNSYLDGPGSQLPPLQMDTLELLHHFTTETCVTLSDRPESHQLWRVVAIQVAFQHEFLMRGILAISALHLSHLRPELHDHYSQIAVQQQDSALASFRSLMSNMDESNCDAFFALSSLVVVYGFESPKNSDSLGMFSGKDADEWLPLIRGVNTVLQTLWPCIKSGRLSSLLHDHQQEPPKKQLPDVLVNQLANLETLCENASDGPEAVDAYRRALASLRMCFVRMNNKQPYECEVSITFLWPVIIPQDYLTLLNLRRPEALIILAHYCIILHHLDDYWWMKGWARHIVNNIDREIPDDWRYWIQWPQSVITVPDFLWTNGTLPDPTSGNGVSNAFDAAMDQSINIPSQDFKAV</sequence>
<dbReference type="AlphaFoldDB" id="A0AA39V3G1"/>
<organism evidence="4 5">
    <name type="scientific">Cladonia borealis</name>
    <dbReference type="NCBI Taxonomy" id="184061"/>
    <lineage>
        <taxon>Eukaryota</taxon>
        <taxon>Fungi</taxon>
        <taxon>Dikarya</taxon>
        <taxon>Ascomycota</taxon>
        <taxon>Pezizomycotina</taxon>
        <taxon>Lecanoromycetes</taxon>
        <taxon>OSLEUM clade</taxon>
        <taxon>Lecanoromycetidae</taxon>
        <taxon>Lecanorales</taxon>
        <taxon>Lecanorineae</taxon>
        <taxon>Cladoniaceae</taxon>
        <taxon>Cladonia</taxon>
    </lineage>
</organism>
<dbReference type="PROSITE" id="PS00463">
    <property type="entry name" value="ZN2_CY6_FUNGAL_1"/>
    <property type="match status" value="1"/>
</dbReference>
<dbReference type="PROSITE" id="PS50048">
    <property type="entry name" value="ZN2_CY6_FUNGAL_2"/>
    <property type="match status" value="1"/>
</dbReference>
<dbReference type="PANTHER" id="PTHR47784:SF5">
    <property type="entry name" value="STEROL UPTAKE CONTROL PROTEIN 2"/>
    <property type="match status" value="1"/>
</dbReference>
<protein>
    <recommendedName>
        <fullName evidence="3">Zn(2)-C6 fungal-type domain-containing protein</fullName>
    </recommendedName>
</protein>
<feature type="region of interest" description="Disordered" evidence="2">
    <location>
        <begin position="51"/>
        <end position="97"/>
    </location>
</feature>
<feature type="compositionally biased region" description="Polar residues" evidence="2">
    <location>
        <begin position="80"/>
        <end position="90"/>
    </location>
</feature>
<dbReference type="InterPro" id="IPR021858">
    <property type="entry name" value="Fun_TF"/>
</dbReference>
<dbReference type="SMART" id="SM00066">
    <property type="entry name" value="GAL4"/>
    <property type="match status" value="1"/>
</dbReference>
<evidence type="ECO:0000313" key="4">
    <source>
        <dbReference type="EMBL" id="KAK0509864.1"/>
    </source>
</evidence>
<evidence type="ECO:0000313" key="5">
    <source>
        <dbReference type="Proteomes" id="UP001166286"/>
    </source>
</evidence>
<feature type="domain" description="Zn(2)-C6 fungal-type" evidence="3">
    <location>
        <begin position="13"/>
        <end position="43"/>
    </location>
</feature>
<dbReference type="Proteomes" id="UP001166286">
    <property type="component" value="Unassembled WGS sequence"/>
</dbReference>
<keyword evidence="5" id="KW-1185">Reference proteome</keyword>
<dbReference type="Pfam" id="PF00172">
    <property type="entry name" value="Zn_clus"/>
    <property type="match status" value="1"/>
</dbReference>
<dbReference type="GO" id="GO:0001228">
    <property type="term" value="F:DNA-binding transcription activator activity, RNA polymerase II-specific"/>
    <property type="evidence" value="ECO:0007669"/>
    <property type="project" value="TreeGrafter"/>
</dbReference>
<gene>
    <name evidence="4" type="ORF">JMJ35_007258</name>
</gene>
<evidence type="ECO:0000259" key="3">
    <source>
        <dbReference type="PROSITE" id="PS50048"/>
    </source>
</evidence>
<dbReference type="InterPro" id="IPR036864">
    <property type="entry name" value="Zn2-C6_fun-type_DNA-bd_sf"/>
</dbReference>
<dbReference type="Pfam" id="PF11951">
    <property type="entry name" value="Fungal_trans_2"/>
    <property type="match status" value="1"/>
</dbReference>
<proteinExistence type="predicted"/>
<dbReference type="EMBL" id="JAFEKC020000017">
    <property type="protein sequence ID" value="KAK0509864.1"/>
    <property type="molecule type" value="Genomic_DNA"/>
</dbReference>
<feature type="compositionally biased region" description="Polar residues" evidence="2">
    <location>
        <begin position="51"/>
        <end position="60"/>
    </location>
</feature>
<evidence type="ECO:0000256" key="2">
    <source>
        <dbReference type="SAM" id="MobiDB-lite"/>
    </source>
</evidence>
<reference evidence="4" key="1">
    <citation type="submission" date="2023-03" db="EMBL/GenBank/DDBJ databases">
        <title>Complete genome of Cladonia borealis.</title>
        <authorList>
            <person name="Park H."/>
        </authorList>
    </citation>
    <scope>NUCLEOTIDE SEQUENCE</scope>
    <source>
        <strain evidence="4">ANT050790</strain>
    </source>
</reference>
<keyword evidence="1" id="KW-0539">Nucleus</keyword>
<accession>A0AA39V3G1</accession>
<dbReference type="GO" id="GO:0008270">
    <property type="term" value="F:zinc ion binding"/>
    <property type="evidence" value="ECO:0007669"/>
    <property type="project" value="InterPro"/>
</dbReference>
<evidence type="ECO:0000256" key="1">
    <source>
        <dbReference type="ARBA" id="ARBA00023242"/>
    </source>
</evidence>
<dbReference type="PANTHER" id="PTHR47784">
    <property type="entry name" value="STEROL UPTAKE CONTROL PROTEIN 2"/>
    <property type="match status" value="1"/>
</dbReference>
<dbReference type="SUPFAM" id="SSF57701">
    <property type="entry name" value="Zn2/Cys6 DNA-binding domain"/>
    <property type="match status" value="1"/>
</dbReference>
<comment type="caution">
    <text evidence="4">The sequence shown here is derived from an EMBL/GenBank/DDBJ whole genome shotgun (WGS) entry which is preliminary data.</text>
</comment>
<name>A0AA39V3G1_9LECA</name>
<dbReference type="InterPro" id="IPR001138">
    <property type="entry name" value="Zn2Cys6_DnaBD"/>
</dbReference>
<dbReference type="CDD" id="cd00067">
    <property type="entry name" value="GAL4"/>
    <property type="match status" value="1"/>
</dbReference>